<keyword evidence="13" id="KW-1185">Reference proteome</keyword>
<evidence type="ECO:0000256" key="3">
    <source>
        <dbReference type="ARBA" id="ARBA00022723"/>
    </source>
</evidence>
<dbReference type="SFLD" id="SFLDG00002">
    <property type="entry name" value="C1.7:_P-type_atpase_like"/>
    <property type="match status" value="1"/>
</dbReference>
<evidence type="ECO:0000256" key="5">
    <source>
        <dbReference type="ARBA" id="ARBA00022840"/>
    </source>
</evidence>
<feature type="transmembrane region" description="Helical" evidence="10">
    <location>
        <begin position="520"/>
        <end position="540"/>
    </location>
</feature>
<feature type="transmembrane region" description="Helical" evidence="10">
    <location>
        <begin position="593"/>
        <end position="611"/>
    </location>
</feature>
<organism evidence="12 13">
    <name type="scientific">Acrasis kona</name>
    <dbReference type="NCBI Taxonomy" id="1008807"/>
    <lineage>
        <taxon>Eukaryota</taxon>
        <taxon>Discoba</taxon>
        <taxon>Heterolobosea</taxon>
        <taxon>Tetramitia</taxon>
        <taxon>Eutetramitia</taxon>
        <taxon>Acrasidae</taxon>
        <taxon>Acrasis</taxon>
    </lineage>
</organism>
<name>A0AAW2ZPC6_9EUKA</name>
<keyword evidence="3" id="KW-0479">Metal-binding</keyword>
<dbReference type="FunFam" id="3.40.50.1000:FF:000028">
    <property type="entry name" value="Calcium-transporting P-type ATPase, putative"/>
    <property type="match status" value="1"/>
</dbReference>
<dbReference type="SUPFAM" id="SSF56784">
    <property type="entry name" value="HAD-like"/>
    <property type="match status" value="1"/>
</dbReference>
<dbReference type="SUPFAM" id="SSF81660">
    <property type="entry name" value="Metal cation-transporting ATPase, ATP-binding domain N"/>
    <property type="match status" value="1"/>
</dbReference>
<keyword evidence="2 10" id="KW-0812">Transmembrane</keyword>
<dbReference type="SFLD" id="SFLDS00003">
    <property type="entry name" value="Haloacid_Dehalogenase"/>
    <property type="match status" value="1"/>
</dbReference>
<dbReference type="InterPro" id="IPR006068">
    <property type="entry name" value="ATPase_P-typ_cation-transptr_C"/>
</dbReference>
<dbReference type="GO" id="GO:0046872">
    <property type="term" value="F:metal ion binding"/>
    <property type="evidence" value="ECO:0007669"/>
    <property type="project" value="UniProtKB-KW"/>
</dbReference>
<keyword evidence="5" id="KW-0067">ATP-binding</keyword>
<dbReference type="PROSITE" id="PS00154">
    <property type="entry name" value="ATPASE_E1_E2"/>
    <property type="match status" value="1"/>
</dbReference>
<dbReference type="Gene3D" id="1.20.1110.10">
    <property type="entry name" value="Calcium-transporting ATPase, transmembrane domain"/>
    <property type="match status" value="1"/>
</dbReference>
<dbReference type="NCBIfam" id="TIGR01494">
    <property type="entry name" value="ATPase_P-type"/>
    <property type="match status" value="1"/>
</dbReference>
<feature type="transmembrane region" description="Helical" evidence="10">
    <location>
        <begin position="6"/>
        <end position="28"/>
    </location>
</feature>
<dbReference type="InterPro" id="IPR023214">
    <property type="entry name" value="HAD_sf"/>
</dbReference>
<dbReference type="GO" id="GO:0005886">
    <property type="term" value="C:plasma membrane"/>
    <property type="evidence" value="ECO:0007669"/>
    <property type="project" value="TreeGrafter"/>
</dbReference>
<dbReference type="Pfam" id="PF13246">
    <property type="entry name" value="Cation_ATPase"/>
    <property type="match status" value="1"/>
</dbReference>
<evidence type="ECO:0000259" key="11">
    <source>
        <dbReference type="Pfam" id="PF00689"/>
    </source>
</evidence>
<reference evidence="12 13" key="1">
    <citation type="submission" date="2024-03" db="EMBL/GenBank/DDBJ databases">
        <title>The Acrasis kona genome and developmental transcriptomes reveal deep origins of eukaryotic multicellular pathways.</title>
        <authorList>
            <person name="Sheikh S."/>
            <person name="Fu C.-J."/>
            <person name="Brown M.W."/>
            <person name="Baldauf S.L."/>
        </authorList>
    </citation>
    <scope>NUCLEOTIDE SEQUENCE [LARGE SCALE GENOMIC DNA]</scope>
    <source>
        <strain evidence="12 13">ATCC MYA-3509</strain>
    </source>
</reference>
<feature type="transmembrane region" description="Helical" evidence="10">
    <location>
        <begin position="631"/>
        <end position="653"/>
    </location>
</feature>
<keyword evidence="8 10" id="KW-1133">Transmembrane helix</keyword>
<dbReference type="Proteomes" id="UP001431209">
    <property type="component" value="Unassembled WGS sequence"/>
</dbReference>
<feature type="transmembrane region" description="Helical" evidence="10">
    <location>
        <begin position="665"/>
        <end position="685"/>
    </location>
</feature>
<evidence type="ECO:0000313" key="13">
    <source>
        <dbReference type="Proteomes" id="UP001431209"/>
    </source>
</evidence>
<accession>A0AAW2ZPC6</accession>
<dbReference type="EMBL" id="JAOPGA020001744">
    <property type="protein sequence ID" value="KAL0491026.1"/>
    <property type="molecule type" value="Genomic_DNA"/>
</dbReference>
<dbReference type="PRINTS" id="PR00120">
    <property type="entry name" value="HATPASE"/>
</dbReference>
<feature type="non-terminal residue" evidence="12">
    <location>
        <position position="730"/>
    </location>
</feature>
<evidence type="ECO:0000256" key="1">
    <source>
        <dbReference type="ARBA" id="ARBA00004141"/>
    </source>
</evidence>
<dbReference type="GO" id="GO:0005524">
    <property type="term" value="F:ATP binding"/>
    <property type="evidence" value="ECO:0007669"/>
    <property type="project" value="UniProtKB-KW"/>
</dbReference>
<dbReference type="Pfam" id="PF00689">
    <property type="entry name" value="Cation_ATPase_C"/>
    <property type="match status" value="1"/>
</dbReference>
<dbReference type="InterPro" id="IPR044492">
    <property type="entry name" value="P_typ_ATPase_HD_dom"/>
</dbReference>
<dbReference type="GO" id="GO:0005388">
    <property type="term" value="F:P-type calcium transporter activity"/>
    <property type="evidence" value="ECO:0007669"/>
    <property type="project" value="TreeGrafter"/>
</dbReference>
<comment type="caution">
    <text evidence="12">The sequence shown here is derived from an EMBL/GenBank/DDBJ whole genome shotgun (WGS) entry which is preliminary data.</text>
</comment>
<evidence type="ECO:0000256" key="7">
    <source>
        <dbReference type="ARBA" id="ARBA00022967"/>
    </source>
</evidence>
<dbReference type="SUPFAM" id="SSF81665">
    <property type="entry name" value="Calcium ATPase, transmembrane domain M"/>
    <property type="match status" value="1"/>
</dbReference>
<dbReference type="PRINTS" id="PR00119">
    <property type="entry name" value="CATATPASE"/>
</dbReference>
<dbReference type="InterPro" id="IPR001757">
    <property type="entry name" value="P_typ_ATPase"/>
</dbReference>
<dbReference type="GO" id="GO:0016887">
    <property type="term" value="F:ATP hydrolysis activity"/>
    <property type="evidence" value="ECO:0007669"/>
    <property type="project" value="InterPro"/>
</dbReference>
<gene>
    <name evidence="12" type="ORF">AKO1_009764</name>
</gene>
<feature type="transmembrane region" description="Helical" evidence="10">
    <location>
        <begin position="487"/>
        <end position="508"/>
    </location>
</feature>
<evidence type="ECO:0000256" key="9">
    <source>
        <dbReference type="ARBA" id="ARBA00023136"/>
    </source>
</evidence>
<sequence length="730" mass="81485">MKYAITVAVSIIPESLMSVLTLTIGLGVRQMAKANAIIRKLTALETLGSLTDICSDKTGTLTEGKMFVNKLMLPGGHSYSITRIEDVPEQQEAPQISLDKDIELIVEEPPNDLYQEKPARESRSSITGTLLTFGGFEVKHLPSGVRMLIHVAALCNTSSVRFHQIGEHVSTGDPTEIALSVLTFTVDMSKGDLEQYMYPNMLKEFPFDSSIKRMTVIYDNNMDKDHYYVMTKGAVDRVLPLCNRYLQDHDPSGTRKGNHSSEQELNEDVLSQIRKDNDALAEQGMRVLCLTFKKIPRESYDQDVTRDQVENDLVFLGLAGIQDPPRAGVADAVKTCHNAGIKVRMVTGDHPSTARAIAKQIGIIPEGELQDGMVMKATDFDALTEQQLSEMKELPVVIARCSPQTKVKLVDALHARKFGDKRVVVMTGDGVNDAPAISRSDVGVAMGKAGSDVTKESSDIVLADDNFVTIVRAVRKGRRIGDNIRKFLTFLLCGNAAQALILVVPVLAGLHMPMNPIQVLWLNIVISAAFAIALGVEPASKNIMNLKKRRVKEPTFSFETIFDIFIYGAIMACIVLLVYFCMTIMWLQRDVTITQSTCATTLAFVTLAHSYNCRNARKSMFKNHPWRSYALHVAVIFAIATQCMTLYIPWVNYQIFHQTGLAEEWGFVGSGFVIFIVTVEVYKFIKRWFIKLVGRRVMNKYYDWRRSRSKASNPEDQNVPEELTNVHVIN</sequence>
<evidence type="ECO:0000256" key="8">
    <source>
        <dbReference type="ARBA" id="ARBA00022989"/>
    </source>
</evidence>
<dbReference type="Gene3D" id="3.40.50.1000">
    <property type="entry name" value="HAD superfamily/HAD-like"/>
    <property type="match status" value="1"/>
</dbReference>
<evidence type="ECO:0000256" key="6">
    <source>
        <dbReference type="ARBA" id="ARBA00022842"/>
    </source>
</evidence>
<feature type="domain" description="Cation-transporting P-type ATPase C-terminal" evidence="11">
    <location>
        <begin position="512"/>
        <end position="685"/>
    </location>
</feature>
<proteinExistence type="predicted"/>
<keyword evidence="4" id="KW-0547">Nucleotide-binding</keyword>
<keyword evidence="6" id="KW-0460">Magnesium</keyword>
<dbReference type="PANTHER" id="PTHR24093:SF506">
    <property type="entry name" value="CATION-TRANSPORTING ATPASE PMA1"/>
    <property type="match status" value="1"/>
</dbReference>
<evidence type="ECO:0000256" key="10">
    <source>
        <dbReference type="SAM" id="Phobius"/>
    </source>
</evidence>
<dbReference type="SFLD" id="SFLDF00027">
    <property type="entry name" value="p-type_atpase"/>
    <property type="match status" value="1"/>
</dbReference>
<dbReference type="AlphaFoldDB" id="A0AAW2ZPC6"/>
<protein>
    <recommendedName>
        <fullName evidence="11">Cation-transporting P-type ATPase C-terminal domain-containing protein</fullName>
    </recommendedName>
</protein>
<keyword evidence="9 10" id="KW-0472">Membrane</keyword>
<feature type="transmembrane region" description="Helical" evidence="10">
    <location>
        <begin position="561"/>
        <end position="587"/>
    </location>
</feature>
<dbReference type="InterPro" id="IPR018303">
    <property type="entry name" value="ATPase_P-typ_P_site"/>
</dbReference>
<dbReference type="InterPro" id="IPR023298">
    <property type="entry name" value="ATPase_P-typ_TM_dom_sf"/>
</dbReference>
<dbReference type="Gene3D" id="3.40.1110.10">
    <property type="entry name" value="Calcium-transporting ATPase, cytoplasmic domain N"/>
    <property type="match status" value="1"/>
</dbReference>
<comment type="subcellular location">
    <subcellularLocation>
        <location evidence="1">Membrane</location>
        <topology evidence="1">Multi-pass membrane protein</topology>
    </subcellularLocation>
</comment>
<evidence type="ECO:0000313" key="12">
    <source>
        <dbReference type="EMBL" id="KAL0491026.1"/>
    </source>
</evidence>
<dbReference type="PANTHER" id="PTHR24093">
    <property type="entry name" value="CATION TRANSPORTING ATPASE"/>
    <property type="match status" value="1"/>
</dbReference>
<evidence type="ECO:0000256" key="4">
    <source>
        <dbReference type="ARBA" id="ARBA00022741"/>
    </source>
</evidence>
<dbReference type="InterPro" id="IPR023299">
    <property type="entry name" value="ATPase_P-typ_cyto_dom_N"/>
</dbReference>
<evidence type="ECO:0000256" key="2">
    <source>
        <dbReference type="ARBA" id="ARBA00022692"/>
    </source>
</evidence>
<dbReference type="InterPro" id="IPR036412">
    <property type="entry name" value="HAD-like_sf"/>
</dbReference>
<keyword evidence="7" id="KW-1278">Translocase</keyword>